<dbReference type="Pfam" id="PF00730">
    <property type="entry name" value="HhH-GPD"/>
    <property type="match status" value="1"/>
</dbReference>
<dbReference type="InterPro" id="IPR011257">
    <property type="entry name" value="DNA_glycosylase"/>
</dbReference>
<reference evidence="5" key="1">
    <citation type="submission" date="2014-09" db="EMBL/GenBank/DDBJ databases">
        <title>Genome sequence of the luminous mushroom Mycena chlorophos for searching fungal bioluminescence genes.</title>
        <authorList>
            <person name="Tanaka Y."/>
            <person name="Kasuga D."/>
            <person name="Oba Y."/>
            <person name="Hase S."/>
            <person name="Sato K."/>
            <person name="Oba Y."/>
            <person name="Sakakibara Y."/>
        </authorList>
    </citation>
    <scope>NUCLEOTIDE SEQUENCE</scope>
</reference>
<dbReference type="Proteomes" id="UP000815677">
    <property type="component" value="Unassembled WGS sequence"/>
</dbReference>
<dbReference type="InterPro" id="IPR003265">
    <property type="entry name" value="HhH-GPD_domain"/>
</dbReference>
<keyword evidence="1" id="KW-0227">DNA damage</keyword>
<sequence length="380" mass="42132">MPATRSARLKRRLSTSPEPASPKKTKTEAKPASQKAAQSRINAAQSDASHTADQDSEPVPQLTFSFDEAREHLCGVDARFVDVFSRLRCKPFEELEHIHPFRALASSILSQQISTLAARSIHHRFLRLYDPALPENREEYSGSFFPTPAQVTVTDLTTLRTAGLSQRKAEYIHDLAERFADGRLSASKIFESSDEELAELLLPVRGIGQWTVDMFAIFSLRRPDILPVGDLGVQRGVLRWFLSQHSPSHAFPASPTKASPKKKTAKRDKKEDTDMVSSEADELARPSTPPVDSGAPALPPAFTPSIERTLKKTFVDQPPQALPAGLTVAEMKSRLDGKKKIKGAFLTPEQMTELTEGWRPYRSIAVYFMWALADAQVVAT</sequence>
<evidence type="ECO:0000256" key="2">
    <source>
        <dbReference type="ARBA" id="ARBA00023204"/>
    </source>
</evidence>
<evidence type="ECO:0000256" key="1">
    <source>
        <dbReference type="ARBA" id="ARBA00022763"/>
    </source>
</evidence>
<dbReference type="GO" id="GO:0016798">
    <property type="term" value="F:hydrolase activity, acting on glycosyl bonds"/>
    <property type="evidence" value="ECO:0007669"/>
    <property type="project" value="UniProtKB-KW"/>
</dbReference>
<dbReference type="EMBL" id="DF849259">
    <property type="protein sequence ID" value="GAT56386.1"/>
    <property type="molecule type" value="Genomic_DNA"/>
</dbReference>
<proteinExistence type="predicted"/>
<organism evidence="5 6">
    <name type="scientific">Mycena chlorophos</name>
    <name type="common">Agaric fungus</name>
    <name type="synonym">Agaricus chlorophos</name>
    <dbReference type="NCBI Taxonomy" id="658473"/>
    <lineage>
        <taxon>Eukaryota</taxon>
        <taxon>Fungi</taxon>
        <taxon>Dikarya</taxon>
        <taxon>Basidiomycota</taxon>
        <taxon>Agaricomycotina</taxon>
        <taxon>Agaricomycetes</taxon>
        <taxon>Agaricomycetidae</taxon>
        <taxon>Agaricales</taxon>
        <taxon>Marasmiineae</taxon>
        <taxon>Mycenaceae</taxon>
        <taxon>Mycena</taxon>
    </lineage>
</organism>
<gene>
    <name evidence="5" type="ORF">MCHLO_13044</name>
</gene>
<dbReference type="SUPFAM" id="SSF48150">
    <property type="entry name" value="DNA-glycosylase"/>
    <property type="match status" value="1"/>
</dbReference>
<keyword evidence="6" id="KW-1185">Reference proteome</keyword>
<evidence type="ECO:0000256" key="3">
    <source>
        <dbReference type="SAM" id="MobiDB-lite"/>
    </source>
</evidence>
<dbReference type="SMART" id="SM00478">
    <property type="entry name" value="ENDO3c"/>
    <property type="match status" value="1"/>
</dbReference>
<protein>
    <submittedName>
        <fullName evidence="5">DNA-3-methyladenine glycosidase</fullName>
    </submittedName>
</protein>
<keyword evidence="5" id="KW-0378">Hydrolase</keyword>
<feature type="compositionally biased region" description="Polar residues" evidence="3">
    <location>
        <begin position="35"/>
        <end position="51"/>
    </location>
</feature>
<feature type="region of interest" description="Disordered" evidence="3">
    <location>
        <begin position="1"/>
        <end position="58"/>
    </location>
</feature>
<feature type="domain" description="HhH-GPD" evidence="4">
    <location>
        <begin position="109"/>
        <end position="286"/>
    </location>
</feature>
<dbReference type="CDD" id="cd00056">
    <property type="entry name" value="ENDO3c"/>
    <property type="match status" value="1"/>
</dbReference>
<evidence type="ECO:0000313" key="6">
    <source>
        <dbReference type="Proteomes" id="UP000815677"/>
    </source>
</evidence>
<name>A0ABQ0LZ98_MYCCL</name>
<keyword evidence="5" id="KW-0326">Glycosidase</keyword>
<dbReference type="InterPro" id="IPR051912">
    <property type="entry name" value="Alkylbase_DNA_Glycosylase/TA"/>
</dbReference>
<keyword evidence="2" id="KW-0234">DNA repair</keyword>
<accession>A0ABQ0LZ98</accession>
<feature type="region of interest" description="Disordered" evidence="3">
    <location>
        <begin position="247"/>
        <end position="302"/>
    </location>
</feature>
<dbReference type="PANTHER" id="PTHR43003:SF5">
    <property type="entry name" value="DNA-3-METHYLADENINE GLYCOSYLASE"/>
    <property type="match status" value="1"/>
</dbReference>
<dbReference type="Gene3D" id="1.10.340.30">
    <property type="entry name" value="Hypothetical protein, domain 2"/>
    <property type="match status" value="1"/>
</dbReference>
<evidence type="ECO:0000313" key="5">
    <source>
        <dbReference type="EMBL" id="GAT56386.1"/>
    </source>
</evidence>
<dbReference type="PANTHER" id="PTHR43003">
    <property type="entry name" value="DNA-3-METHYLADENINE GLYCOSYLASE"/>
    <property type="match status" value="1"/>
</dbReference>
<evidence type="ECO:0000259" key="4">
    <source>
        <dbReference type="SMART" id="SM00478"/>
    </source>
</evidence>
<dbReference type="Gene3D" id="1.10.1670.40">
    <property type="match status" value="2"/>
</dbReference>